<dbReference type="InterPro" id="IPR038491">
    <property type="entry name" value="Velvet_dom_sf"/>
</dbReference>
<evidence type="ECO:0000259" key="6">
    <source>
        <dbReference type="Pfam" id="PF11754"/>
    </source>
</evidence>
<feature type="compositionally biased region" description="Basic and acidic residues" evidence="5">
    <location>
        <begin position="186"/>
        <end position="196"/>
    </location>
</feature>
<dbReference type="InterPro" id="IPR037525">
    <property type="entry name" value="Velvet_dom"/>
</dbReference>
<evidence type="ECO:0000256" key="2">
    <source>
        <dbReference type="ARBA" id="ARBA00023015"/>
    </source>
</evidence>
<dbReference type="InterPro" id="IPR021740">
    <property type="entry name" value="Velvet"/>
</dbReference>
<evidence type="ECO:0000313" key="8">
    <source>
        <dbReference type="Proteomes" id="UP000789901"/>
    </source>
</evidence>
<evidence type="ECO:0000256" key="3">
    <source>
        <dbReference type="ARBA" id="ARBA00023163"/>
    </source>
</evidence>
<comment type="caution">
    <text evidence="7">The sequence shown here is derived from an EMBL/GenBank/DDBJ whole genome shotgun (WGS) entry which is preliminary data.</text>
</comment>
<keyword evidence="3" id="KW-0804">Transcription</keyword>
<keyword evidence="4" id="KW-0539">Nucleus</keyword>
<evidence type="ECO:0000256" key="5">
    <source>
        <dbReference type="SAM" id="MobiDB-lite"/>
    </source>
</evidence>
<feature type="compositionally biased region" description="Polar residues" evidence="5">
    <location>
        <begin position="1"/>
        <end position="27"/>
    </location>
</feature>
<proteinExistence type="predicted"/>
<reference evidence="7 8" key="1">
    <citation type="submission" date="2021-06" db="EMBL/GenBank/DDBJ databases">
        <authorList>
            <person name="Kallberg Y."/>
            <person name="Tangrot J."/>
            <person name="Rosling A."/>
        </authorList>
    </citation>
    <scope>NUCLEOTIDE SEQUENCE [LARGE SCALE GENOMIC DNA]</scope>
    <source>
        <strain evidence="7 8">120-4 pot B 10/14</strain>
    </source>
</reference>
<accession>A0ABN7UTP3</accession>
<feature type="domain" description="Velvet" evidence="6">
    <location>
        <begin position="121"/>
        <end position="167"/>
    </location>
</feature>
<dbReference type="PANTHER" id="PTHR33572:SF3">
    <property type="entry name" value="VELVET COMPLEX SUBUNIT B"/>
    <property type="match status" value="1"/>
</dbReference>
<protein>
    <submittedName>
        <fullName evidence="7">40239_t:CDS:1</fullName>
    </submittedName>
</protein>
<dbReference type="Proteomes" id="UP000789901">
    <property type="component" value="Unassembled WGS sequence"/>
</dbReference>
<gene>
    <name evidence="7" type="ORF">GMARGA_LOCUS10556</name>
</gene>
<dbReference type="Gene3D" id="2.60.40.3960">
    <property type="entry name" value="Velvet domain"/>
    <property type="match status" value="1"/>
</dbReference>
<dbReference type="PANTHER" id="PTHR33572">
    <property type="entry name" value="SPORE DEVELOPMENT REGULATOR VOSA"/>
    <property type="match status" value="1"/>
</dbReference>
<keyword evidence="2" id="KW-0805">Transcription regulation</keyword>
<dbReference type="EMBL" id="CAJVQB010005931">
    <property type="protein sequence ID" value="CAG8673418.1"/>
    <property type="molecule type" value="Genomic_DNA"/>
</dbReference>
<name>A0ABN7UTP3_GIGMA</name>
<keyword evidence="8" id="KW-1185">Reference proteome</keyword>
<organism evidence="7 8">
    <name type="scientific">Gigaspora margarita</name>
    <dbReference type="NCBI Taxonomy" id="4874"/>
    <lineage>
        <taxon>Eukaryota</taxon>
        <taxon>Fungi</taxon>
        <taxon>Fungi incertae sedis</taxon>
        <taxon>Mucoromycota</taxon>
        <taxon>Glomeromycotina</taxon>
        <taxon>Glomeromycetes</taxon>
        <taxon>Diversisporales</taxon>
        <taxon>Gigasporaceae</taxon>
        <taxon>Gigaspora</taxon>
    </lineage>
</organism>
<evidence type="ECO:0000256" key="1">
    <source>
        <dbReference type="ARBA" id="ARBA00004123"/>
    </source>
</evidence>
<dbReference type="Pfam" id="PF11754">
    <property type="entry name" value="Velvet"/>
    <property type="match status" value="1"/>
</dbReference>
<feature type="region of interest" description="Disordered" evidence="5">
    <location>
        <begin position="173"/>
        <end position="196"/>
    </location>
</feature>
<feature type="non-terminal residue" evidence="7">
    <location>
        <position position="196"/>
    </location>
</feature>
<evidence type="ECO:0000313" key="7">
    <source>
        <dbReference type="EMBL" id="CAG8673418.1"/>
    </source>
</evidence>
<comment type="subcellular location">
    <subcellularLocation>
        <location evidence="1">Nucleus</location>
    </subcellularLocation>
</comment>
<feature type="region of interest" description="Disordered" evidence="5">
    <location>
        <begin position="1"/>
        <end position="32"/>
    </location>
</feature>
<evidence type="ECO:0000256" key="4">
    <source>
        <dbReference type="ARBA" id="ARBA00023242"/>
    </source>
</evidence>
<sequence>MSSNDFSQIPRPSTRIQNQRSETSNSEGARAVEASRELQKSFFVDMQNTYTKQTGSSNGLPADWKFNLEIVQQPIRARACGYGNKMNMETKGYGLFMPIWALEPKTIIFCDSNCFIWGGSGQIKELAVVDSDKFKVFRNKLFPGVVECSQLTKCFVKQGANIPLRNEAEKFKNTAHSSGGELDIDTNNKSDDESDG</sequence>